<comment type="cofactor">
    <cofactor evidence="1 13">
        <name>heme</name>
        <dbReference type="ChEBI" id="CHEBI:30413"/>
    </cofactor>
</comment>
<evidence type="ECO:0000256" key="1">
    <source>
        <dbReference type="ARBA" id="ARBA00001971"/>
    </source>
</evidence>
<dbReference type="Proteomes" id="UP000095300">
    <property type="component" value="Unassembled WGS sequence"/>
</dbReference>
<keyword evidence="10 13" id="KW-0408">Iron</keyword>
<keyword evidence="11 14" id="KW-0503">Monooxygenase</keyword>
<keyword evidence="7" id="KW-0256">Endoplasmic reticulum</keyword>
<dbReference type="KEGG" id="scac:106090399"/>
<name>A0A1I8Q165_STOCA</name>
<dbReference type="Pfam" id="PF00067">
    <property type="entry name" value="p450"/>
    <property type="match status" value="1"/>
</dbReference>
<evidence type="ECO:0000256" key="2">
    <source>
        <dbReference type="ARBA" id="ARBA00004174"/>
    </source>
</evidence>
<dbReference type="OrthoDB" id="2789670at2759"/>
<evidence type="ECO:0000256" key="5">
    <source>
        <dbReference type="ARBA" id="ARBA00022617"/>
    </source>
</evidence>
<keyword evidence="12" id="KW-0472">Membrane</keyword>
<evidence type="ECO:0000256" key="11">
    <source>
        <dbReference type="ARBA" id="ARBA00023033"/>
    </source>
</evidence>
<keyword evidence="16" id="KW-1185">Reference proteome</keyword>
<dbReference type="AlphaFoldDB" id="A0A1I8Q165"/>
<comment type="subcellular location">
    <subcellularLocation>
        <location evidence="3">Endoplasmic reticulum membrane</location>
        <topology evidence="3">Peripheral membrane protein</topology>
    </subcellularLocation>
    <subcellularLocation>
        <location evidence="2">Microsome membrane</location>
        <topology evidence="2">Peripheral membrane protein</topology>
    </subcellularLocation>
</comment>
<evidence type="ECO:0000313" key="16">
    <source>
        <dbReference type="Proteomes" id="UP000095300"/>
    </source>
</evidence>
<dbReference type="GO" id="GO:0004497">
    <property type="term" value="F:monooxygenase activity"/>
    <property type="evidence" value="ECO:0007669"/>
    <property type="project" value="UniProtKB-KW"/>
</dbReference>
<keyword evidence="6 13" id="KW-0479">Metal-binding</keyword>
<dbReference type="PRINTS" id="PR00463">
    <property type="entry name" value="EP450I"/>
</dbReference>
<evidence type="ECO:0000256" key="10">
    <source>
        <dbReference type="ARBA" id="ARBA00023004"/>
    </source>
</evidence>
<evidence type="ECO:0000256" key="3">
    <source>
        <dbReference type="ARBA" id="ARBA00004406"/>
    </source>
</evidence>
<evidence type="ECO:0000256" key="12">
    <source>
        <dbReference type="ARBA" id="ARBA00023136"/>
    </source>
</evidence>
<protein>
    <recommendedName>
        <fullName evidence="17">Cytochrome P450</fullName>
    </recommendedName>
</protein>
<keyword evidence="9 14" id="KW-0560">Oxidoreductase</keyword>
<dbReference type="InterPro" id="IPR002401">
    <property type="entry name" value="Cyt_P450_E_grp-I"/>
</dbReference>
<gene>
    <name evidence="15" type="primary">106090399</name>
</gene>
<dbReference type="GO" id="GO:0005789">
    <property type="term" value="C:endoplasmic reticulum membrane"/>
    <property type="evidence" value="ECO:0007669"/>
    <property type="project" value="UniProtKB-SubCell"/>
</dbReference>
<accession>A0A1I8Q165</accession>
<sequence>MWALCLITLTLGILYVLNKIRVHYRYWQNLGIPCEDPDWIFGSFGGVTTKRTFFDMWQDYYRKFKGSGPFAGLYWFYKPAVFVMDTALIKQVLIKDFDKFSDRGLFINEVDDPLSAHLFSMQGQKWKNLRNKLSATFTSGKMKFMFSTVVSVAHELLAVLGDDIEKSPKIEMRSLLGRYTADVIGSCAFGIECNCLRDPKQKFYIMSKRALLENTLGSLGVAFRFSFPELARRLHMRDTVKEIEQFFMGIVRETMRYREENNVKRNDFMNLLLEMKNNKIVKNETGDDFTNLTFNEIAAQAFIFLVAGSETSSNTMVFALYEMALNQSIQDKAREEVLRVLGQYNQETTYESIKEMKYLKQVIDETMRLHTPLPVLNRVALEDYSVPGHPRYNIKKNMPVIIPCLCLHRDEEFYPNPDVFNPENFAAEKVALRDSTLHMPFGDGPRNCIGLRFAKMQIMVGLSLLLSRYKFSPCAETMVPMVYDKENFMLTPEKELYLKVTKI</sequence>
<reference evidence="15" key="1">
    <citation type="submission" date="2020-05" db="UniProtKB">
        <authorList>
            <consortium name="EnsemblMetazoa"/>
        </authorList>
    </citation>
    <scope>IDENTIFICATION</scope>
    <source>
        <strain evidence="15">USDA</strain>
    </source>
</reference>
<dbReference type="InterPro" id="IPR036396">
    <property type="entry name" value="Cyt_P450_sf"/>
</dbReference>
<evidence type="ECO:0000256" key="9">
    <source>
        <dbReference type="ARBA" id="ARBA00023002"/>
    </source>
</evidence>
<dbReference type="InterPro" id="IPR001128">
    <property type="entry name" value="Cyt_P450"/>
</dbReference>
<dbReference type="GO" id="GO:0020037">
    <property type="term" value="F:heme binding"/>
    <property type="evidence" value="ECO:0007669"/>
    <property type="project" value="InterPro"/>
</dbReference>
<evidence type="ECO:0000256" key="7">
    <source>
        <dbReference type="ARBA" id="ARBA00022824"/>
    </source>
</evidence>
<dbReference type="EnsemblMetazoa" id="SCAU012921-RA">
    <property type="protein sequence ID" value="SCAU012921-PA"/>
    <property type="gene ID" value="SCAU012921"/>
</dbReference>
<dbReference type="PANTHER" id="PTHR24292:SF100">
    <property type="entry name" value="CYTOCHROME P450 6A16, ISOFORM B-RELATED"/>
    <property type="match status" value="1"/>
</dbReference>
<dbReference type="STRING" id="35570.A0A1I8Q165"/>
<evidence type="ECO:0000256" key="4">
    <source>
        <dbReference type="ARBA" id="ARBA00010617"/>
    </source>
</evidence>
<proteinExistence type="inferred from homology"/>
<dbReference type="InterPro" id="IPR050476">
    <property type="entry name" value="Insect_CytP450_Detox"/>
</dbReference>
<dbReference type="InterPro" id="IPR017972">
    <property type="entry name" value="Cyt_P450_CS"/>
</dbReference>
<evidence type="ECO:0000313" key="15">
    <source>
        <dbReference type="EnsemblMetazoa" id="SCAU012921-PA"/>
    </source>
</evidence>
<dbReference type="SUPFAM" id="SSF48264">
    <property type="entry name" value="Cytochrome P450"/>
    <property type="match status" value="1"/>
</dbReference>
<dbReference type="FunFam" id="1.10.630.10:FF:000042">
    <property type="entry name" value="Cytochrome P450"/>
    <property type="match status" value="1"/>
</dbReference>
<dbReference type="GO" id="GO:0016705">
    <property type="term" value="F:oxidoreductase activity, acting on paired donors, with incorporation or reduction of molecular oxygen"/>
    <property type="evidence" value="ECO:0007669"/>
    <property type="project" value="InterPro"/>
</dbReference>
<evidence type="ECO:0000256" key="13">
    <source>
        <dbReference type="PIRSR" id="PIRSR602401-1"/>
    </source>
</evidence>
<keyword evidence="8" id="KW-0492">Microsome</keyword>
<dbReference type="PANTHER" id="PTHR24292">
    <property type="entry name" value="CYTOCHROME P450"/>
    <property type="match status" value="1"/>
</dbReference>
<dbReference type="PRINTS" id="PR00385">
    <property type="entry name" value="P450"/>
</dbReference>
<keyword evidence="5 13" id="KW-0349">Heme</keyword>
<evidence type="ECO:0000256" key="6">
    <source>
        <dbReference type="ARBA" id="ARBA00022723"/>
    </source>
</evidence>
<dbReference type="GO" id="GO:0005506">
    <property type="term" value="F:iron ion binding"/>
    <property type="evidence" value="ECO:0007669"/>
    <property type="project" value="InterPro"/>
</dbReference>
<dbReference type="VEuPathDB" id="VectorBase:SCAU012921"/>
<dbReference type="CDD" id="cd11056">
    <property type="entry name" value="CYP6-like"/>
    <property type="match status" value="1"/>
</dbReference>
<organism evidence="15 16">
    <name type="scientific">Stomoxys calcitrans</name>
    <name type="common">Stable fly</name>
    <name type="synonym">Conops calcitrans</name>
    <dbReference type="NCBI Taxonomy" id="35570"/>
    <lineage>
        <taxon>Eukaryota</taxon>
        <taxon>Metazoa</taxon>
        <taxon>Ecdysozoa</taxon>
        <taxon>Arthropoda</taxon>
        <taxon>Hexapoda</taxon>
        <taxon>Insecta</taxon>
        <taxon>Pterygota</taxon>
        <taxon>Neoptera</taxon>
        <taxon>Endopterygota</taxon>
        <taxon>Diptera</taxon>
        <taxon>Brachycera</taxon>
        <taxon>Muscomorpha</taxon>
        <taxon>Muscoidea</taxon>
        <taxon>Muscidae</taxon>
        <taxon>Stomoxys</taxon>
    </lineage>
</organism>
<feature type="binding site" description="axial binding residue" evidence="13">
    <location>
        <position position="448"/>
    </location>
    <ligand>
        <name>heme</name>
        <dbReference type="ChEBI" id="CHEBI:30413"/>
    </ligand>
    <ligandPart>
        <name>Fe</name>
        <dbReference type="ChEBI" id="CHEBI:18248"/>
    </ligandPart>
</feature>
<evidence type="ECO:0000256" key="8">
    <source>
        <dbReference type="ARBA" id="ARBA00022848"/>
    </source>
</evidence>
<dbReference type="Gene3D" id="1.10.630.10">
    <property type="entry name" value="Cytochrome P450"/>
    <property type="match status" value="1"/>
</dbReference>
<evidence type="ECO:0008006" key="17">
    <source>
        <dbReference type="Google" id="ProtNLM"/>
    </source>
</evidence>
<evidence type="ECO:0000256" key="14">
    <source>
        <dbReference type="RuleBase" id="RU000461"/>
    </source>
</evidence>
<dbReference type="PROSITE" id="PS00086">
    <property type="entry name" value="CYTOCHROME_P450"/>
    <property type="match status" value="1"/>
</dbReference>
<comment type="similarity">
    <text evidence="4 14">Belongs to the cytochrome P450 family.</text>
</comment>